<comment type="caution">
    <text evidence="1">The sequence shown here is derived from an EMBL/GenBank/DDBJ whole genome shotgun (WGS) entry which is preliminary data.</text>
</comment>
<reference evidence="1 2" key="1">
    <citation type="submission" date="2019-02" db="EMBL/GenBank/DDBJ databases">
        <title>Draft genome sequence of Amycolatopsis sp. 8-3EHSu isolated from roots of Suaeda maritima.</title>
        <authorList>
            <person name="Duangmal K."/>
            <person name="Chantavorakit T."/>
        </authorList>
    </citation>
    <scope>NUCLEOTIDE SEQUENCE [LARGE SCALE GENOMIC DNA]</scope>
    <source>
        <strain evidence="1 2">8-3EHSu</strain>
    </source>
</reference>
<evidence type="ECO:0000313" key="1">
    <source>
        <dbReference type="EMBL" id="RZQ60504.1"/>
    </source>
</evidence>
<keyword evidence="2" id="KW-1185">Reference proteome</keyword>
<organism evidence="1 2">
    <name type="scientific">Amycolatopsis suaedae</name>
    <dbReference type="NCBI Taxonomy" id="2510978"/>
    <lineage>
        <taxon>Bacteria</taxon>
        <taxon>Bacillati</taxon>
        <taxon>Actinomycetota</taxon>
        <taxon>Actinomycetes</taxon>
        <taxon>Pseudonocardiales</taxon>
        <taxon>Pseudonocardiaceae</taxon>
        <taxon>Amycolatopsis</taxon>
    </lineage>
</organism>
<proteinExistence type="predicted"/>
<protein>
    <submittedName>
        <fullName evidence="1">Uncharacterized protein</fullName>
    </submittedName>
</protein>
<dbReference type="RefSeq" id="WP_130478509.1">
    <property type="nucleotide sequence ID" value="NZ_SFCC01000016.1"/>
</dbReference>
<dbReference type="Proteomes" id="UP000292003">
    <property type="component" value="Unassembled WGS sequence"/>
</dbReference>
<dbReference type="EMBL" id="SFCC01000016">
    <property type="protein sequence ID" value="RZQ60504.1"/>
    <property type="molecule type" value="Genomic_DNA"/>
</dbReference>
<sequence>MNPLPGAVPREFDIAVVTEKSRSDNHTVLTVSAAADSGPLTLWLSHDPGVPASATQLDDALRCHGWLAYRPDLDRWVTYDGATEVYATRSARVLELADALVARNAVTGHPLADAVGWLRRGFTVEQAIGWADAAVLYPADAAVLARLDLAPYGAEVAGGAKPVGTAPSAWPARVVRRDPRVPRSGPALPA</sequence>
<evidence type="ECO:0000313" key="2">
    <source>
        <dbReference type="Proteomes" id="UP000292003"/>
    </source>
</evidence>
<name>A0A4Q7J3E7_9PSEU</name>
<gene>
    <name evidence="1" type="ORF">EWH70_27870</name>
</gene>
<dbReference type="AlphaFoldDB" id="A0A4Q7J3E7"/>
<accession>A0A4Q7J3E7</accession>